<sequence length="401" mass="44703">MSLRSLLRDELWITFPEAASLLSCIVRSAAYHLVALVVCQCAGDVAPTLVPILHVLPALHTFFLEFPDARDATCNIFDALTIENSFSWDSSSTVHNYDNICPALSCIAVGDLTASRITAFLDMIQPRILFPAHPTPTASNTSLIQKLTFVRGYLSLYKYVWPEDVISRVERMYEEGLDIRLDSGFRPVYEAGYMSMDGRKSAGGFHSHNGLATGSDSGDLLVVIAACGDSHTFEDFQRAMVYLENKSHNERLRFLPVLYSNLDPGSISSSTQMDAMLVNFQESIKCAESLEQVFRMPIPNDAELGLWPRVCAWISFIQTYWDTLEGVKVLTFNITFLGHYLHLRDYPPIRRSWNRCSASKLSSSGLGKNLQAEDPFLTQGVLKEVCCVLLDAQFTQPSPSG</sequence>
<proteinExistence type="predicted"/>
<organism evidence="1 2">
    <name type="scientific">Mycena alexandri</name>
    <dbReference type="NCBI Taxonomy" id="1745969"/>
    <lineage>
        <taxon>Eukaryota</taxon>
        <taxon>Fungi</taxon>
        <taxon>Dikarya</taxon>
        <taxon>Basidiomycota</taxon>
        <taxon>Agaricomycotina</taxon>
        <taxon>Agaricomycetes</taxon>
        <taxon>Agaricomycetidae</taxon>
        <taxon>Agaricales</taxon>
        <taxon>Marasmiineae</taxon>
        <taxon>Mycenaceae</taxon>
        <taxon>Mycena</taxon>
    </lineage>
</organism>
<accession>A0AAD6WRE0</accession>
<reference evidence="1" key="1">
    <citation type="submission" date="2023-03" db="EMBL/GenBank/DDBJ databases">
        <title>Massive genome expansion in bonnet fungi (Mycena s.s.) driven by repeated elements and novel gene families across ecological guilds.</title>
        <authorList>
            <consortium name="Lawrence Berkeley National Laboratory"/>
            <person name="Harder C.B."/>
            <person name="Miyauchi S."/>
            <person name="Viragh M."/>
            <person name="Kuo A."/>
            <person name="Thoen E."/>
            <person name="Andreopoulos B."/>
            <person name="Lu D."/>
            <person name="Skrede I."/>
            <person name="Drula E."/>
            <person name="Henrissat B."/>
            <person name="Morin E."/>
            <person name="Kohler A."/>
            <person name="Barry K."/>
            <person name="LaButti K."/>
            <person name="Morin E."/>
            <person name="Salamov A."/>
            <person name="Lipzen A."/>
            <person name="Mereny Z."/>
            <person name="Hegedus B."/>
            <person name="Baldrian P."/>
            <person name="Stursova M."/>
            <person name="Weitz H."/>
            <person name="Taylor A."/>
            <person name="Grigoriev I.V."/>
            <person name="Nagy L.G."/>
            <person name="Martin F."/>
            <person name="Kauserud H."/>
        </authorList>
    </citation>
    <scope>NUCLEOTIDE SEQUENCE</scope>
    <source>
        <strain evidence="1">CBHHK200</strain>
    </source>
</reference>
<dbReference type="AlphaFoldDB" id="A0AAD6WRE0"/>
<name>A0AAD6WRE0_9AGAR</name>
<evidence type="ECO:0000313" key="1">
    <source>
        <dbReference type="EMBL" id="KAJ7018174.1"/>
    </source>
</evidence>
<protein>
    <submittedName>
        <fullName evidence="1">Uncharacterized protein</fullName>
    </submittedName>
</protein>
<comment type="caution">
    <text evidence="1">The sequence shown here is derived from an EMBL/GenBank/DDBJ whole genome shotgun (WGS) entry which is preliminary data.</text>
</comment>
<evidence type="ECO:0000313" key="2">
    <source>
        <dbReference type="Proteomes" id="UP001218188"/>
    </source>
</evidence>
<dbReference type="Proteomes" id="UP001218188">
    <property type="component" value="Unassembled WGS sequence"/>
</dbReference>
<gene>
    <name evidence="1" type="ORF">C8F04DRAFT_1277985</name>
</gene>
<dbReference type="EMBL" id="JARJCM010000351">
    <property type="protein sequence ID" value="KAJ7018174.1"/>
    <property type="molecule type" value="Genomic_DNA"/>
</dbReference>
<keyword evidence="2" id="KW-1185">Reference proteome</keyword>